<reference evidence="1" key="1">
    <citation type="submission" date="2014-11" db="EMBL/GenBank/DDBJ databases">
        <authorList>
            <person name="Amaro Gonzalez C."/>
        </authorList>
    </citation>
    <scope>NUCLEOTIDE SEQUENCE</scope>
</reference>
<proteinExistence type="predicted"/>
<evidence type="ECO:0000313" key="1">
    <source>
        <dbReference type="EMBL" id="JAI04319.1"/>
    </source>
</evidence>
<reference evidence="1" key="2">
    <citation type="journal article" date="2015" name="Fish Shellfish Immunol.">
        <title>Early steps in the European eel (Anguilla anguilla)-Vibrio vulnificus interaction in the gills: Role of the RtxA13 toxin.</title>
        <authorList>
            <person name="Callol A."/>
            <person name="Pajuelo D."/>
            <person name="Ebbesson L."/>
            <person name="Teles M."/>
            <person name="MacKenzie S."/>
            <person name="Amaro C."/>
        </authorList>
    </citation>
    <scope>NUCLEOTIDE SEQUENCE</scope>
</reference>
<sequence>MSIGPMKRCIKCIRMPVPAKILYRGAAQPCSWRSTPSGRFLLLTLTSPQLIQQLESLLSCQLTESAVPN</sequence>
<dbReference type="AlphaFoldDB" id="A0A0E9XRL3"/>
<dbReference type="EMBL" id="GBXM01004259">
    <property type="protein sequence ID" value="JAI04319.1"/>
    <property type="molecule type" value="Transcribed_RNA"/>
</dbReference>
<organism evidence="1">
    <name type="scientific">Anguilla anguilla</name>
    <name type="common">European freshwater eel</name>
    <name type="synonym">Muraena anguilla</name>
    <dbReference type="NCBI Taxonomy" id="7936"/>
    <lineage>
        <taxon>Eukaryota</taxon>
        <taxon>Metazoa</taxon>
        <taxon>Chordata</taxon>
        <taxon>Craniata</taxon>
        <taxon>Vertebrata</taxon>
        <taxon>Euteleostomi</taxon>
        <taxon>Actinopterygii</taxon>
        <taxon>Neopterygii</taxon>
        <taxon>Teleostei</taxon>
        <taxon>Anguilliformes</taxon>
        <taxon>Anguillidae</taxon>
        <taxon>Anguilla</taxon>
    </lineage>
</organism>
<protein>
    <submittedName>
        <fullName evidence="1">Uncharacterized protein</fullName>
    </submittedName>
</protein>
<accession>A0A0E9XRL3</accession>
<name>A0A0E9XRL3_ANGAN</name>